<keyword evidence="3" id="KW-1185">Reference proteome</keyword>
<name>A0A5B9VV24_9BACT</name>
<dbReference type="InterPro" id="IPR011009">
    <property type="entry name" value="Kinase-like_dom_sf"/>
</dbReference>
<organism evidence="2 3">
    <name type="scientific">Aquisphaera giovannonii</name>
    <dbReference type="NCBI Taxonomy" id="406548"/>
    <lineage>
        <taxon>Bacteria</taxon>
        <taxon>Pseudomonadati</taxon>
        <taxon>Planctomycetota</taxon>
        <taxon>Planctomycetia</taxon>
        <taxon>Isosphaerales</taxon>
        <taxon>Isosphaeraceae</taxon>
        <taxon>Aquisphaera</taxon>
    </lineage>
</organism>
<dbReference type="EMBL" id="CP042997">
    <property type="protein sequence ID" value="QEH32243.1"/>
    <property type="molecule type" value="Genomic_DNA"/>
</dbReference>
<reference evidence="2 3" key="1">
    <citation type="submission" date="2019-08" db="EMBL/GenBank/DDBJ databases">
        <title>Deep-cultivation of Planctomycetes and their phenomic and genomic characterization uncovers novel biology.</title>
        <authorList>
            <person name="Wiegand S."/>
            <person name="Jogler M."/>
            <person name="Boedeker C."/>
            <person name="Pinto D."/>
            <person name="Vollmers J."/>
            <person name="Rivas-Marin E."/>
            <person name="Kohn T."/>
            <person name="Peeters S.H."/>
            <person name="Heuer A."/>
            <person name="Rast P."/>
            <person name="Oberbeckmann S."/>
            <person name="Bunk B."/>
            <person name="Jeske O."/>
            <person name="Meyerdierks A."/>
            <person name="Storesund J.E."/>
            <person name="Kallscheuer N."/>
            <person name="Luecker S."/>
            <person name="Lage O.M."/>
            <person name="Pohl T."/>
            <person name="Merkel B.J."/>
            <person name="Hornburger P."/>
            <person name="Mueller R.-W."/>
            <person name="Bruemmer F."/>
            <person name="Labrenz M."/>
            <person name="Spormann A.M."/>
            <person name="Op den Camp H."/>
            <person name="Overmann J."/>
            <person name="Amann R."/>
            <person name="Jetten M.S.M."/>
            <person name="Mascher T."/>
            <person name="Medema M.H."/>
            <person name="Devos D.P."/>
            <person name="Kaster A.-K."/>
            <person name="Ovreas L."/>
            <person name="Rohde M."/>
            <person name="Galperin M.Y."/>
            <person name="Jogler C."/>
        </authorList>
    </citation>
    <scope>NUCLEOTIDE SEQUENCE [LARGE SCALE GENOMIC DNA]</scope>
    <source>
        <strain evidence="2 3">OJF2</strain>
    </source>
</reference>
<feature type="region of interest" description="Disordered" evidence="1">
    <location>
        <begin position="1"/>
        <end position="22"/>
    </location>
</feature>
<dbReference type="SUPFAM" id="SSF56112">
    <property type="entry name" value="Protein kinase-like (PK-like)"/>
    <property type="match status" value="1"/>
</dbReference>
<feature type="region of interest" description="Disordered" evidence="1">
    <location>
        <begin position="151"/>
        <end position="216"/>
    </location>
</feature>
<protein>
    <recommendedName>
        <fullName evidence="4">Protein kinase domain-containing protein</fullName>
    </recommendedName>
</protein>
<sequence>MTARVGTDAGPTAGASSRGSLDEAVAIDAPCNEFERALRQGRRVPASELLDRFQAAGGDPSRLSPELLALEEELRGGGDRAGACERPAPSSPPVPARRVGDYELLGELARGGMGVVYRARQVSLGREVALKMILSGEFASEIELRRFRAEAAARPGRGATGRRAGYRDRPDIPGPVGRPGRRAAARVGASGRGRSTPRAGPHDGLRRDLTISQRRA</sequence>
<evidence type="ECO:0000256" key="1">
    <source>
        <dbReference type="SAM" id="MobiDB-lite"/>
    </source>
</evidence>
<feature type="compositionally biased region" description="Basic and acidic residues" evidence="1">
    <location>
        <begin position="200"/>
        <end position="209"/>
    </location>
</feature>
<dbReference type="Proteomes" id="UP000324233">
    <property type="component" value="Chromosome"/>
</dbReference>
<gene>
    <name evidence="2" type="ORF">OJF2_07120</name>
</gene>
<evidence type="ECO:0000313" key="2">
    <source>
        <dbReference type="EMBL" id="QEH32243.1"/>
    </source>
</evidence>
<dbReference type="AlphaFoldDB" id="A0A5B9VV24"/>
<dbReference type="KEGG" id="agv:OJF2_07120"/>
<proteinExistence type="predicted"/>
<evidence type="ECO:0008006" key="4">
    <source>
        <dbReference type="Google" id="ProtNLM"/>
    </source>
</evidence>
<dbReference type="Gene3D" id="3.30.200.20">
    <property type="entry name" value="Phosphorylase Kinase, domain 1"/>
    <property type="match status" value="1"/>
</dbReference>
<feature type="region of interest" description="Disordered" evidence="1">
    <location>
        <begin position="78"/>
        <end position="98"/>
    </location>
</feature>
<dbReference type="RefSeq" id="WP_148591284.1">
    <property type="nucleotide sequence ID" value="NZ_CP042997.1"/>
</dbReference>
<feature type="compositionally biased region" description="Low complexity" evidence="1">
    <location>
        <begin position="185"/>
        <end position="194"/>
    </location>
</feature>
<evidence type="ECO:0000313" key="3">
    <source>
        <dbReference type="Proteomes" id="UP000324233"/>
    </source>
</evidence>
<dbReference type="OrthoDB" id="129879at2"/>
<feature type="compositionally biased region" description="Low complexity" evidence="1">
    <location>
        <begin position="152"/>
        <end position="163"/>
    </location>
</feature>
<accession>A0A5B9VV24</accession>